<comment type="caution">
    <text evidence="1">The sequence shown here is derived from an EMBL/GenBank/DDBJ whole genome shotgun (WGS) entry which is preliminary data.</text>
</comment>
<name>A0A8S1VID6_9CILI</name>
<reference evidence="1" key="1">
    <citation type="submission" date="2021-01" db="EMBL/GenBank/DDBJ databases">
        <authorList>
            <consortium name="Genoscope - CEA"/>
            <person name="William W."/>
        </authorList>
    </citation>
    <scope>NUCLEOTIDE SEQUENCE</scope>
</reference>
<dbReference type="AlphaFoldDB" id="A0A8S1VID6"/>
<accession>A0A8S1VID6</accession>
<evidence type="ECO:0000313" key="1">
    <source>
        <dbReference type="EMBL" id="CAD8176105.1"/>
    </source>
</evidence>
<protein>
    <submittedName>
        <fullName evidence="1">Uncharacterized protein</fullName>
    </submittedName>
</protein>
<dbReference type="OrthoDB" id="10251652at2759"/>
<keyword evidence="2" id="KW-1185">Reference proteome</keyword>
<dbReference type="Proteomes" id="UP000689195">
    <property type="component" value="Unassembled WGS sequence"/>
</dbReference>
<organism evidence="1 2">
    <name type="scientific">Paramecium pentaurelia</name>
    <dbReference type="NCBI Taxonomy" id="43138"/>
    <lineage>
        <taxon>Eukaryota</taxon>
        <taxon>Sar</taxon>
        <taxon>Alveolata</taxon>
        <taxon>Ciliophora</taxon>
        <taxon>Intramacronucleata</taxon>
        <taxon>Oligohymenophorea</taxon>
        <taxon>Peniculida</taxon>
        <taxon>Parameciidae</taxon>
        <taxon>Paramecium</taxon>
    </lineage>
</organism>
<dbReference type="PANTHER" id="PTHR47363:SF1">
    <property type="entry name" value="GLUCOKINASE"/>
    <property type="match status" value="1"/>
</dbReference>
<gene>
    <name evidence="1" type="ORF">PPENT_87.1.T0640171</name>
</gene>
<evidence type="ECO:0000313" key="2">
    <source>
        <dbReference type="Proteomes" id="UP000689195"/>
    </source>
</evidence>
<dbReference type="PANTHER" id="PTHR47363">
    <property type="entry name" value="GLUCOKINASE"/>
    <property type="match status" value="1"/>
</dbReference>
<sequence length="112" mass="13215">MMLESCGFVINQLWNSNWGSCMQYNENAIFYNIQFLMEVFYLFGNISIGVANYTINNPQVNFLQDYIKYRPHLTEIINQIPIYVIKQASLGLEGAYQTAYRLLEYNDYLKEI</sequence>
<dbReference type="EMBL" id="CAJJDO010000064">
    <property type="protein sequence ID" value="CAD8176105.1"/>
    <property type="molecule type" value="Genomic_DNA"/>
</dbReference>
<proteinExistence type="predicted"/>